<dbReference type="PANTHER" id="PTHR30595:SF6">
    <property type="entry name" value="SCHLAFEN ALBA-2 DOMAIN-CONTAINING PROTEIN"/>
    <property type="match status" value="1"/>
</dbReference>
<organism evidence="2 3">
    <name type="scientific">Corynebacterium variabile</name>
    <dbReference type="NCBI Taxonomy" id="1727"/>
    <lineage>
        <taxon>Bacteria</taxon>
        <taxon>Bacillati</taxon>
        <taxon>Actinomycetota</taxon>
        <taxon>Actinomycetes</taxon>
        <taxon>Mycobacteriales</taxon>
        <taxon>Corynebacteriaceae</taxon>
        <taxon>Corynebacterium</taxon>
    </lineage>
</organism>
<dbReference type="GO" id="GO:0003678">
    <property type="term" value="F:DNA helicase activity"/>
    <property type="evidence" value="ECO:0007669"/>
    <property type="project" value="UniProtKB-EC"/>
</dbReference>
<dbReference type="Gene3D" id="3.30.950.30">
    <property type="entry name" value="Schlafen, AAA domain"/>
    <property type="match status" value="1"/>
</dbReference>
<dbReference type="GO" id="GO:0016787">
    <property type="term" value="F:hydrolase activity"/>
    <property type="evidence" value="ECO:0007669"/>
    <property type="project" value="UniProtKB-KW"/>
</dbReference>
<dbReference type="PANTHER" id="PTHR30595">
    <property type="entry name" value="GLPR-RELATED TRANSCRIPTIONAL REPRESSOR"/>
    <property type="match status" value="1"/>
</dbReference>
<dbReference type="EMBL" id="FAUH01000006">
    <property type="protein sequence ID" value="CUU65806.1"/>
    <property type="molecule type" value="Genomic_DNA"/>
</dbReference>
<accession>A0A0X2NJZ8</accession>
<name>A0A0X2NJZ8_9CORY</name>
<keyword evidence="2" id="KW-0378">Hydrolase</keyword>
<evidence type="ECO:0000313" key="2">
    <source>
        <dbReference type="EMBL" id="CUU65806.1"/>
    </source>
</evidence>
<dbReference type="Gene3D" id="3.30.565.60">
    <property type="match status" value="1"/>
</dbReference>
<proteinExistence type="predicted"/>
<dbReference type="Pfam" id="PF04326">
    <property type="entry name" value="SLFN_AlbA_2"/>
    <property type="match status" value="1"/>
</dbReference>
<keyword evidence="3" id="KW-1185">Reference proteome</keyword>
<dbReference type="AlphaFoldDB" id="A0A0X2NJZ8"/>
<dbReference type="InterPro" id="IPR038475">
    <property type="entry name" value="RecG_C_sf"/>
</dbReference>
<reference evidence="3" key="1">
    <citation type="submission" date="2015-11" db="EMBL/GenBank/DDBJ databases">
        <authorList>
            <person name="Dugat-Bony E."/>
        </authorList>
    </citation>
    <scope>NUCLEOTIDE SEQUENCE [LARGE SCALE GENOMIC DNA]</scope>
    <source>
        <strain evidence="3">Mu292</strain>
    </source>
</reference>
<dbReference type="EC" id="3.6.4.12" evidence="2"/>
<dbReference type="Proteomes" id="UP000182498">
    <property type="component" value="Unassembled WGS sequence"/>
</dbReference>
<dbReference type="Pfam" id="PF13749">
    <property type="entry name" value="HATPase_c_4"/>
    <property type="match status" value="1"/>
</dbReference>
<evidence type="ECO:0000259" key="1">
    <source>
        <dbReference type="Pfam" id="PF04326"/>
    </source>
</evidence>
<gene>
    <name evidence="2" type="ORF">CVAR292_01141</name>
</gene>
<feature type="domain" description="Schlafen AlbA-2" evidence="1">
    <location>
        <begin position="28"/>
        <end position="151"/>
    </location>
</feature>
<dbReference type="RefSeq" id="WP_073883845.1">
    <property type="nucleotide sequence ID" value="NZ_FAUH01000006.1"/>
</dbReference>
<dbReference type="OrthoDB" id="9805115at2"/>
<protein>
    <submittedName>
        <fullName evidence="2">Predicted transcriptional regulator containing an HTH domain and an uncharacterized domain shared with the mammalian protein Schlafen</fullName>
        <ecNumber evidence="2">3.6.4.12</ecNumber>
    </submittedName>
</protein>
<dbReference type="InterPro" id="IPR038461">
    <property type="entry name" value="Schlafen_AlbA_2_dom_sf"/>
</dbReference>
<dbReference type="InterPro" id="IPR007421">
    <property type="entry name" value="Schlafen_AlbA_2_dom"/>
</dbReference>
<sequence>MSRKRALPNVVADALERIWEGATADDLESAVLDFKEDPAHTPTRNATAKVVDMLVKTATCFANGSAGRAFIVFGIADRTPGPDAFNGTERDPADIAHTIFANARPHLTVDAWTAEIHDARLVIIRVAAGMAVYTGFDEVVKHRVGDACLPLDGEERVALGRVRHNPDPTARPVALPASALDPHGLSVACGVLQERGGWFAEAVGDGSPESVLHALDLLTTDGSPTLAARILFGRPDTERPVARHLFRDSGGDMVAETEIHDPLILAAPALQRLVRSHADTVMPVPAQAEALNNALLHRDWSRPDPVVVYQSTDMLRVSSPGGLAPGVAAERLLSGPSQPRNPSVVNAMQILGLVEWSSRGFDRMWVSMLASGFEPPTVDVRADSVDVVLFDGVADRGFVAALSAIREEFGRGITRDAATLVVLRYLLGGSDAGTAVITLARAASLQQSTEADARTLMTWLAQRELLHRTSKRRDEWRLSDRTLAVVVG</sequence>
<evidence type="ECO:0000313" key="3">
    <source>
        <dbReference type="Proteomes" id="UP000182498"/>
    </source>
</evidence>